<name>A0A445JRH8_GLYSO</name>
<dbReference type="GO" id="GO:0003676">
    <property type="term" value="F:nucleic acid binding"/>
    <property type="evidence" value="ECO:0007669"/>
    <property type="project" value="InterPro"/>
</dbReference>
<dbReference type="AlphaFoldDB" id="A0A445JRH8"/>
<dbReference type="InterPro" id="IPR039637">
    <property type="entry name" value="CNOT7/CNOT8/Pop2"/>
</dbReference>
<dbReference type="InterPro" id="IPR036397">
    <property type="entry name" value="RNaseH_sf"/>
</dbReference>
<dbReference type="Proteomes" id="UP000289340">
    <property type="component" value="Chromosome 7"/>
</dbReference>
<dbReference type="InterPro" id="IPR012337">
    <property type="entry name" value="RNaseH-like_sf"/>
</dbReference>
<gene>
    <name evidence="1" type="ORF">D0Y65_016734</name>
</gene>
<dbReference type="PANTHER" id="PTHR10797">
    <property type="entry name" value="CCR4-NOT TRANSCRIPTION COMPLEX SUBUNIT"/>
    <property type="match status" value="1"/>
</dbReference>
<dbReference type="SUPFAM" id="SSF53098">
    <property type="entry name" value="Ribonuclease H-like"/>
    <property type="match status" value="1"/>
</dbReference>
<accession>A0A445JRH8</accession>
<keyword evidence="2" id="KW-1185">Reference proteome</keyword>
<dbReference type="EMBL" id="QZWG01000007">
    <property type="protein sequence ID" value="RZC01109.1"/>
    <property type="molecule type" value="Genomic_DNA"/>
</dbReference>
<evidence type="ECO:0000313" key="2">
    <source>
        <dbReference type="Proteomes" id="UP000289340"/>
    </source>
</evidence>
<reference evidence="1 2" key="1">
    <citation type="submission" date="2018-09" db="EMBL/GenBank/DDBJ databases">
        <title>A high-quality reference genome of wild soybean provides a powerful tool to mine soybean genomes.</title>
        <authorList>
            <person name="Xie M."/>
            <person name="Chung C.Y.L."/>
            <person name="Li M.-W."/>
            <person name="Wong F.-L."/>
            <person name="Chan T.-F."/>
            <person name="Lam H.-M."/>
        </authorList>
    </citation>
    <scope>NUCLEOTIDE SEQUENCE [LARGE SCALE GENOMIC DNA]</scope>
    <source>
        <strain evidence="2">cv. W05</strain>
        <tissue evidence="1">Hypocotyl of etiolated seedlings</tissue>
    </source>
</reference>
<comment type="caution">
    <text evidence="1">The sequence shown here is derived from an EMBL/GenBank/DDBJ whole genome shotgun (WGS) entry which is preliminary data.</text>
</comment>
<protein>
    <submittedName>
        <fullName evidence="1">Putative CCR4-associated factor 1-like 11</fullName>
    </submittedName>
</protein>
<organism evidence="1 2">
    <name type="scientific">Glycine soja</name>
    <name type="common">Wild soybean</name>
    <dbReference type="NCBI Taxonomy" id="3848"/>
    <lineage>
        <taxon>Eukaryota</taxon>
        <taxon>Viridiplantae</taxon>
        <taxon>Streptophyta</taxon>
        <taxon>Embryophyta</taxon>
        <taxon>Tracheophyta</taxon>
        <taxon>Spermatophyta</taxon>
        <taxon>Magnoliopsida</taxon>
        <taxon>eudicotyledons</taxon>
        <taxon>Gunneridae</taxon>
        <taxon>Pentapetalae</taxon>
        <taxon>rosids</taxon>
        <taxon>fabids</taxon>
        <taxon>Fabales</taxon>
        <taxon>Fabaceae</taxon>
        <taxon>Papilionoideae</taxon>
        <taxon>50 kb inversion clade</taxon>
        <taxon>NPAAA clade</taxon>
        <taxon>indigoferoid/millettioid clade</taxon>
        <taxon>Phaseoleae</taxon>
        <taxon>Glycine</taxon>
        <taxon>Glycine subgen. Soja</taxon>
    </lineage>
</organism>
<dbReference type="GO" id="GO:0004535">
    <property type="term" value="F:poly(A)-specific ribonuclease activity"/>
    <property type="evidence" value="ECO:0007669"/>
    <property type="project" value="InterPro"/>
</dbReference>
<evidence type="ECO:0000313" key="1">
    <source>
        <dbReference type="EMBL" id="RZC01109.1"/>
    </source>
</evidence>
<proteinExistence type="predicted"/>
<sequence length="105" mass="12171">MMLSGLVCDNVVSWVTFHNAYNFEYLVKLLMHRALPQELREFLRLVRVFLGDKVFDVKHLMRFCSNLHGGLDRVSQSLKVERALGKSHQAGWHGVERSGLPFNWS</sequence>
<dbReference type="GO" id="GO:0030014">
    <property type="term" value="C:CCR4-NOT complex"/>
    <property type="evidence" value="ECO:0007669"/>
    <property type="project" value="InterPro"/>
</dbReference>
<dbReference type="Gene3D" id="3.30.420.10">
    <property type="entry name" value="Ribonuclease H-like superfamily/Ribonuclease H"/>
    <property type="match status" value="1"/>
</dbReference>